<dbReference type="EMBL" id="CAWUPB010001173">
    <property type="protein sequence ID" value="CAK7347473.1"/>
    <property type="molecule type" value="Genomic_DNA"/>
</dbReference>
<name>A0AAV1S995_9ROSI</name>
<dbReference type="Proteomes" id="UP001314170">
    <property type="component" value="Unassembled WGS sequence"/>
</dbReference>
<proteinExistence type="predicted"/>
<evidence type="ECO:0000313" key="2">
    <source>
        <dbReference type="Proteomes" id="UP001314170"/>
    </source>
</evidence>
<keyword evidence="2" id="KW-1185">Reference proteome</keyword>
<dbReference type="AlphaFoldDB" id="A0AAV1S995"/>
<organism evidence="1 2">
    <name type="scientific">Dovyalis caffra</name>
    <dbReference type="NCBI Taxonomy" id="77055"/>
    <lineage>
        <taxon>Eukaryota</taxon>
        <taxon>Viridiplantae</taxon>
        <taxon>Streptophyta</taxon>
        <taxon>Embryophyta</taxon>
        <taxon>Tracheophyta</taxon>
        <taxon>Spermatophyta</taxon>
        <taxon>Magnoliopsida</taxon>
        <taxon>eudicotyledons</taxon>
        <taxon>Gunneridae</taxon>
        <taxon>Pentapetalae</taxon>
        <taxon>rosids</taxon>
        <taxon>fabids</taxon>
        <taxon>Malpighiales</taxon>
        <taxon>Salicaceae</taxon>
        <taxon>Flacourtieae</taxon>
        <taxon>Dovyalis</taxon>
    </lineage>
</organism>
<evidence type="ECO:0000313" key="1">
    <source>
        <dbReference type="EMBL" id="CAK7347473.1"/>
    </source>
</evidence>
<accession>A0AAV1S995</accession>
<protein>
    <submittedName>
        <fullName evidence="1">Uncharacterized protein</fullName>
    </submittedName>
</protein>
<reference evidence="1 2" key="1">
    <citation type="submission" date="2024-01" db="EMBL/GenBank/DDBJ databases">
        <authorList>
            <person name="Waweru B."/>
        </authorList>
    </citation>
    <scope>NUCLEOTIDE SEQUENCE [LARGE SCALE GENOMIC DNA]</scope>
</reference>
<gene>
    <name evidence="1" type="ORF">DCAF_LOCUS20160</name>
</gene>
<sequence length="82" mass="9658">MDGNIGCKSYLVEDRNPSSPYELRIFRCWMALTSYQENPSGKEERERVTTEGKNRERELLPILARYSDARRATILWRNSDCN</sequence>
<comment type="caution">
    <text evidence="1">The sequence shown here is derived from an EMBL/GenBank/DDBJ whole genome shotgun (WGS) entry which is preliminary data.</text>
</comment>